<keyword evidence="1" id="KW-0378">Hydrolase</keyword>
<reference evidence="2" key="1">
    <citation type="journal article" date="2019" name="Int. J. Syst. Evol. Microbiol.">
        <title>The Global Catalogue of Microorganisms (GCM) 10K type strain sequencing project: providing services to taxonomists for standard genome sequencing and annotation.</title>
        <authorList>
            <consortium name="The Broad Institute Genomics Platform"/>
            <consortium name="The Broad Institute Genome Sequencing Center for Infectious Disease"/>
            <person name="Wu L."/>
            <person name="Ma J."/>
        </authorList>
    </citation>
    <scope>NUCLEOTIDE SEQUENCE [LARGE SCALE GENOMIC DNA]</scope>
    <source>
        <strain evidence="2">CCUG 54950</strain>
    </source>
</reference>
<dbReference type="RefSeq" id="WP_371834075.1">
    <property type="nucleotide sequence ID" value="NZ_JBCGUH010000007.1"/>
</dbReference>
<dbReference type="GO" id="GO:0004386">
    <property type="term" value="F:helicase activity"/>
    <property type="evidence" value="ECO:0007669"/>
    <property type="project" value="UniProtKB-KW"/>
</dbReference>
<dbReference type="Proteomes" id="UP001597233">
    <property type="component" value="Unassembled WGS sequence"/>
</dbReference>
<sequence length="160" mass="18398">MVIIDGLNREELMKQLQQSSIHLNAYAEMLLADERFMISSTRYSLHTVELTARNLGFPDGATTEQMFTKAQQLGLKLCPLELAPYLRMQYIDQPEDMEGEVRHNQAPSGSVTVASEPISEEDTFPKGFYLRHMHGELWLRGYCADDLHSWNANDRFIFVK</sequence>
<name>A0ABW4RGU1_9BACL</name>
<keyword evidence="2" id="KW-1185">Reference proteome</keyword>
<dbReference type="EMBL" id="JBHUEH010000011">
    <property type="protein sequence ID" value="MFD1885502.1"/>
    <property type="molecule type" value="Genomic_DNA"/>
</dbReference>
<evidence type="ECO:0000313" key="1">
    <source>
        <dbReference type="EMBL" id="MFD1885502.1"/>
    </source>
</evidence>
<organism evidence="1 2">
    <name type="scientific">Paenibacillus wenxiniae</name>
    <dbReference type="NCBI Taxonomy" id="1636843"/>
    <lineage>
        <taxon>Bacteria</taxon>
        <taxon>Bacillati</taxon>
        <taxon>Bacillota</taxon>
        <taxon>Bacilli</taxon>
        <taxon>Bacillales</taxon>
        <taxon>Paenibacillaceae</taxon>
        <taxon>Paenibacillus</taxon>
    </lineage>
</organism>
<protein>
    <submittedName>
        <fullName evidence="1">Helicase</fullName>
    </submittedName>
</protein>
<evidence type="ECO:0000313" key="2">
    <source>
        <dbReference type="Proteomes" id="UP001597233"/>
    </source>
</evidence>
<accession>A0ABW4RGU1</accession>
<gene>
    <name evidence="1" type="ORF">ACFSC9_08165</name>
</gene>
<proteinExistence type="predicted"/>
<keyword evidence="1" id="KW-0547">Nucleotide-binding</keyword>
<comment type="caution">
    <text evidence="1">The sequence shown here is derived from an EMBL/GenBank/DDBJ whole genome shotgun (WGS) entry which is preliminary data.</text>
</comment>
<keyword evidence="1" id="KW-0347">Helicase</keyword>
<keyword evidence="1" id="KW-0067">ATP-binding</keyword>